<dbReference type="eggNOG" id="COG0840">
    <property type="taxonomic scope" value="Bacteria"/>
</dbReference>
<dbReference type="AlphaFoldDB" id="A0A1P8K6L9"/>
<evidence type="ECO:0000313" key="8">
    <source>
        <dbReference type="Proteomes" id="UP000186110"/>
    </source>
</evidence>
<keyword evidence="5" id="KW-1133">Transmembrane helix</keyword>
<dbReference type="SMART" id="SM00283">
    <property type="entry name" value="MA"/>
    <property type="match status" value="1"/>
</dbReference>
<dbReference type="Pfam" id="PF00015">
    <property type="entry name" value="MCPsignal"/>
    <property type="match status" value="1"/>
</dbReference>
<name>A0A1P8K6L9_9BURK</name>
<keyword evidence="4" id="KW-0807">Transducer</keyword>
<gene>
    <name evidence="7" type="ORF">RS694_03275</name>
</gene>
<dbReference type="GO" id="GO:0004888">
    <property type="term" value="F:transmembrane signaling receptor activity"/>
    <property type="evidence" value="ECO:0007669"/>
    <property type="project" value="InterPro"/>
</dbReference>
<keyword evidence="8" id="KW-1185">Reference proteome</keyword>
<dbReference type="CDD" id="cd11386">
    <property type="entry name" value="MCP_signal"/>
    <property type="match status" value="1"/>
</dbReference>
<evidence type="ECO:0000256" key="2">
    <source>
        <dbReference type="ARBA" id="ARBA00022481"/>
    </source>
</evidence>
<reference evidence="7 8" key="1">
    <citation type="submission" date="2017-01" db="EMBL/GenBank/DDBJ databases">
        <authorList>
            <person name="Mah S.A."/>
            <person name="Swanson W.J."/>
            <person name="Moy G.W."/>
            <person name="Vacquier V.D."/>
        </authorList>
    </citation>
    <scope>NUCLEOTIDE SEQUENCE [LARGE SCALE GENOMIC DNA]</scope>
    <source>
        <strain evidence="7 8">DSM 22694</strain>
    </source>
</reference>
<feature type="transmembrane region" description="Helical" evidence="5">
    <location>
        <begin position="179"/>
        <end position="201"/>
    </location>
</feature>
<evidence type="ECO:0000313" key="7">
    <source>
        <dbReference type="EMBL" id="APW41663.1"/>
    </source>
</evidence>
<dbReference type="Gene3D" id="1.10.287.950">
    <property type="entry name" value="Methyl-accepting chemotaxis protein"/>
    <property type="match status" value="1"/>
</dbReference>
<comment type="subcellular location">
    <subcellularLocation>
        <location evidence="1">Membrane</location>
    </subcellularLocation>
</comment>
<keyword evidence="5" id="KW-0812">Transmembrane</keyword>
<dbReference type="Proteomes" id="UP000186110">
    <property type="component" value="Chromosome"/>
</dbReference>
<dbReference type="GO" id="GO:0006935">
    <property type="term" value="P:chemotaxis"/>
    <property type="evidence" value="ECO:0007669"/>
    <property type="project" value="InterPro"/>
</dbReference>
<dbReference type="PANTHER" id="PTHR43531:SF14">
    <property type="entry name" value="METHYL-ACCEPTING CHEMOTAXIS PROTEIN I-RELATED"/>
    <property type="match status" value="1"/>
</dbReference>
<evidence type="ECO:0000256" key="1">
    <source>
        <dbReference type="ARBA" id="ARBA00004370"/>
    </source>
</evidence>
<dbReference type="PANTHER" id="PTHR43531">
    <property type="entry name" value="PROTEIN ICFG"/>
    <property type="match status" value="1"/>
</dbReference>
<dbReference type="GO" id="GO:0005886">
    <property type="term" value="C:plasma membrane"/>
    <property type="evidence" value="ECO:0007669"/>
    <property type="project" value="TreeGrafter"/>
</dbReference>
<dbReference type="InterPro" id="IPR051310">
    <property type="entry name" value="MCP_chemotaxis"/>
</dbReference>
<dbReference type="EMBL" id="CP019239">
    <property type="protein sequence ID" value="APW41663.1"/>
    <property type="molecule type" value="Genomic_DNA"/>
</dbReference>
<evidence type="ECO:0000259" key="6">
    <source>
        <dbReference type="PROSITE" id="PS50111"/>
    </source>
</evidence>
<dbReference type="SUPFAM" id="SSF58104">
    <property type="entry name" value="Methyl-accepting chemotaxis protein (MCP) signaling domain"/>
    <property type="match status" value="1"/>
</dbReference>
<dbReference type="STRING" id="1484693.RS694_03275"/>
<evidence type="ECO:0000256" key="5">
    <source>
        <dbReference type="SAM" id="Phobius"/>
    </source>
</evidence>
<proteinExistence type="inferred from homology"/>
<dbReference type="InterPro" id="IPR004090">
    <property type="entry name" value="Chemotax_Me-accpt_rcpt"/>
</dbReference>
<dbReference type="GO" id="GO:0007165">
    <property type="term" value="P:signal transduction"/>
    <property type="evidence" value="ECO:0007669"/>
    <property type="project" value="UniProtKB-KW"/>
</dbReference>
<dbReference type="RefSeq" id="WP_029706198.1">
    <property type="nucleotide sequence ID" value="NZ_CP019239.1"/>
</dbReference>
<evidence type="ECO:0000256" key="3">
    <source>
        <dbReference type="ARBA" id="ARBA00029447"/>
    </source>
</evidence>
<dbReference type="PROSITE" id="PS50111">
    <property type="entry name" value="CHEMOTAXIS_TRANSDUC_2"/>
    <property type="match status" value="1"/>
</dbReference>
<organism evidence="7 8">
    <name type="scientific">Rhodoferax saidenbachensis</name>
    <dbReference type="NCBI Taxonomy" id="1484693"/>
    <lineage>
        <taxon>Bacteria</taxon>
        <taxon>Pseudomonadati</taxon>
        <taxon>Pseudomonadota</taxon>
        <taxon>Betaproteobacteria</taxon>
        <taxon>Burkholderiales</taxon>
        <taxon>Comamonadaceae</taxon>
        <taxon>Rhodoferax</taxon>
    </lineage>
</organism>
<dbReference type="KEGG" id="rsb:RS694_03275"/>
<dbReference type="InterPro" id="IPR004089">
    <property type="entry name" value="MCPsignal_dom"/>
</dbReference>
<comment type="similarity">
    <text evidence="3">Belongs to the methyl-accepting chemotaxis (MCP) protein family.</text>
</comment>
<accession>A0A1P8K6L9</accession>
<feature type="domain" description="Methyl-accepting transducer" evidence="6">
    <location>
        <begin position="262"/>
        <end position="491"/>
    </location>
</feature>
<dbReference type="PRINTS" id="PR00260">
    <property type="entry name" value="CHEMTRNSDUCR"/>
</dbReference>
<protein>
    <submittedName>
        <fullName evidence="7">Chemotaxis protein</fullName>
    </submittedName>
</protein>
<keyword evidence="2" id="KW-0488">Methylation</keyword>
<sequence length="506" mass="53230">MKFSSKLLLCALVPAVIFIGGLAGSIGGLVYTKDQFGRYIQTEQRISAGLNEMYAQGLQMGQALRNIVLDPANPQAPKNLDAARVAYEKAYTETVKTAQGTTFEADLAKLPPLRAAHAQAQEKVLALIKEQSTETVKFLNSAETPAWRNLRGELLKQAEVAGKVSQAAQTDVDEKANRAILSSVSLAALAVVVAACFCLYLRKTVDKELGGDPSDARHALSEIADGNLAYPVPTARFQGSLMDGLVKMQESLRRLVGEVRQSTDSITTASSEIAAGSQDLSGRTESQASALEETAASMEELSSTVKQNADNARQANQLAQSASTVAVQGGEVVAQVVDTMKGINDSSKKIADIISVIDGIAFQTNILALNAAVEAARAGEQGRGFAVVASEVRSLAGRSADAAKEIKTLISDSVARVEQGTALVDKAGSTMAEVVSSIKRVTDIMGEISAASSEQSSGVAQVGEAVTQMDQATQQNAALVEESTAAAMSLREQAQHLNQLVGTFRL</sequence>
<evidence type="ECO:0000256" key="4">
    <source>
        <dbReference type="PROSITE-ProRule" id="PRU00284"/>
    </source>
</evidence>
<dbReference type="FunFam" id="1.10.287.950:FF:000001">
    <property type="entry name" value="Methyl-accepting chemotaxis sensory transducer"/>
    <property type="match status" value="1"/>
</dbReference>
<keyword evidence="5" id="KW-0472">Membrane</keyword>